<dbReference type="InterPro" id="IPR029061">
    <property type="entry name" value="THDP-binding"/>
</dbReference>
<feature type="domain" description="Transketolase N-terminal" evidence="4">
    <location>
        <begin position="17"/>
        <end position="267"/>
    </location>
</feature>
<keyword evidence="3" id="KW-0786">Thiamine pyrophosphate</keyword>
<name>A0A0U1KSL1_9FIRM</name>
<keyword evidence="5" id="KW-0808">Transferase</keyword>
<dbReference type="Proteomes" id="UP000049855">
    <property type="component" value="Unassembled WGS sequence"/>
</dbReference>
<gene>
    <name evidence="5" type="ORF">SpAn4DRAFT_1371</name>
</gene>
<evidence type="ECO:0000256" key="2">
    <source>
        <dbReference type="ARBA" id="ARBA00007131"/>
    </source>
</evidence>
<evidence type="ECO:0000256" key="3">
    <source>
        <dbReference type="ARBA" id="ARBA00023052"/>
    </source>
</evidence>
<keyword evidence="6" id="KW-1185">Reference proteome</keyword>
<sequence length="280" mass="30641">MSQKLTPQQLTELARRAKSIRGNIVRMVTEAKSGHPGGSLSAADILTVLYFAEMKVDPANPKDADRDRFVLSKGHAAPVLYATLAEKGYLPKEELLTLRKINSRLQGHPEMKKIPGVDMSTGSLGQGLSAANGMALAGKLDARDYRVYALLGDGELEEGQVWEAAMFAPHYKLDNLTAFVDFNGLQIDGPISEVMSPLPIPEKWQAFGWNVIVIDGHDYNAIYDAVQAAKNVKDKPTMIVAKTIKGKGVCQMENVAEWHGKAPTREECTTFLAELEAMDD</sequence>
<dbReference type="Gene3D" id="3.40.50.970">
    <property type="match status" value="1"/>
</dbReference>
<organism evidence="5 6">
    <name type="scientific">Sporomusa ovata</name>
    <dbReference type="NCBI Taxonomy" id="2378"/>
    <lineage>
        <taxon>Bacteria</taxon>
        <taxon>Bacillati</taxon>
        <taxon>Bacillota</taxon>
        <taxon>Negativicutes</taxon>
        <taxon>Selenomonadales</taxon>
        <taxon>Sporomusaceae</taxon>
        <taxon>Sporomusa</taxon>
    </lineage>
</organism>
<dbReference type="AlphaFoldDB" id="A0A0U1KSL1"/>
<comment type="similarity">
    <text evidence="2">Belongs to the transketolase family.</text>
</comment>
<dbReference type="PANTHER" id="PTHR47514:SF1">
    <property type="entry name" value="TRANSKETOLASE N-TERMINAL SECTION-RELATED"/>
    <property type="match status" value="1"/>
</dbReference>
<evidence type="ECO:0000313" key="6">
    <source>
        <dbReference type="Proteomes" id="UP000049855"/>
    </source>
</evidence>
<protein>
    <submittedName>
        <fullName evidence="5">Transketolase, N-terminal section</fullName>
        <ecNumber evidence="5">2.2.1.1</ecNumber>
    </submittedName>
</protein>
<reference evidence="6" key="1">
    <citation type="submission" date="2015-03" db="EMBL/GenBank/DDBJ databases">
        <authorList>
            <person name="Nijsse Bart"/>
        </authorList>
    </citation>
    <scope>NUCLEOTIDE SEQUENCE [LARGE SCALE GENOMIC DNA]</scope>
</reference>
<dbReference type="SUPFAM" id="SSF52518">
    <property type="entry name" value="Thiamin diphosphate-binding fold (THDP-binding)"/>
    <property type="match status" value="1"/>
</dbReference>
<accession>A0A0U1KSL1</accession>
<dbReference type="PANTHER" id="PTHR47514">
    <property type="entry name" value="TRANSKETOLASE N-TERMINAL SECTION-RELATED"/>
    <property type="match status" value="1"/>
</dbReference>
<proteinExistence type="inferred from homology"/>
<dbReference type="InterPro" id="IPR005474">
    <property type="entry name" value="Transketolase_N"/>
</dbReference>
<evidence type="ECO:0000259" key="4">
    <source>
        <dbReference type="Pfam" id="PF00456"/>
    </source>
</evidence>
<dbReference type="EC" id="2.2.1.1" evidence="5"/>
<dbReference type="Pfam" id="PF00456">
    <property type="entry name" value="Transketolase_N"/>
    <property type="match status" value="1"/>
</dbReference>
<dbReference type="GO" id="GO:0004802">
    <property type="term" value="F:transketolase activity"/>
    <property type="evidence" value="ECO:0007669"/>
    <property type="project" value="UniProtKB-EC"/>
</dbReference>
<comment type="cofactor">
    <cofactor evidence="1">
        <name>thiamine diphosphate</name>
        <dbReference type="ChEBI" id="CHEBI:58937"/>
    </cofactor>
</comment>
<dbReference type="EMBL" id="CTRP01000003">
    <property type="protein sequence ID" value="CQR70402.1"/>
    <property type="molecule type" value="Genomic_DNA"/>
</dbReference>
<dbReference type="RefSeq" id="WP_021169140.1">
    <property type="nucleotide sequence ID" value="NZ_CTRP01000003.1"/>
</dbReference>
<evidence type="ECO:0000256" key="1">
    <source>
        <dbReference type="ARBA" id="ARBA00001964"/>
    </source>
</evidence>
<evidence type="ECO:0000313" key="5">
    <source>
        <dbReference type="EMBL" id="CQR70402.1"/>
    </source>
</evidence>
<dbReference type="CDD" id="cd02012">
    <property type="entry name" value="TPP_TK"/>
    <property type="match status" value="1"/>
</dbReference>